<feature type="transmembrane region" description="Helical" evidence="2">
    <location>
        <begin position="30"/>
        <end position="54"/>
    </location>
</feature>
<name>A0A9E7JI40_9LILI</name>
<dbReference type="OrthoDB" id="2121828at2759"/>
<reference evidence="5" key="1">
    <citation type="submission" date="2022-05" db="EMBL/GenBank/DDBJ databases">
        <title>The Musa troglodytarum L. genome provides insights into the mechanism of non-climacteric behaviour and enrichment of carotenoids.</title>
        <authorList>
            <person name="Wang J."/>
        </authorList>
    </citation>
    <scope>NUCLEOTIDE SEQUENCE</scope>
    <source>
        <tissue evidence="5">Leaf</tissue>
    </source>
</reference>
<keyword evidence="2" id="KW-0472">Membrane</keyword>
<evidence type="ECO:0000313" key="5">
    <source>
        <dbReference type="EMBL" id="URD81722.1"/>
    </source>
</evidence>
<evidence type="ECO:0000256" key="3">
    <source>
        <dbReference type="SAM" id="SignalP"/>
    </source>
</evidence>
<dbReference type="GO" id="GO:0005507">
    <property type="term" value="F:copper ion binding"/>
    <property type="evidence" value="ECO:0007669"/>
    <property type="project" value="InterPro"/>
</dbReference>
<dbReference type="PANTHER" id="PTHR11709">
    <property type="entry name" value="MULTI-COPPER OXIDASE"/>
    <property type="match status" value="1"/>
</dbReference>
<evidence type="ECO:0000256" key="2">
    <source>
        <dbReference type="SAM" id="Phobius"/>
    </source>
</evidence>
<keyword evidence="2" id="KW-0812">Transmembrane</keyword>
<dbReference type="EMBL" id="CP097503">
    <property type="protein sequence ID" value="URD81722.1"/>
    <property type="molecule type" value="Genomic_DNA"/>
</dbReference>
<dbReference type="GO" id="GO:0016491">
    <property type="term" value="F:oxidoreductase activity"/>
    <property type="evidence" value="ECO:0007669"/>
    <property type="project" value="TreeGrafter"/>
</dbReference>
<dbReference type="Proteomes" id="UP001055439">
    <property type="component" value="Chromosome 10"/>
</dbReference>
<feature type="transmembrane region" description="Helical" evidence="2">
    <location>
        <begin position="75"/>
        <end position="93"/>
    </location>
</feature>
<accession>A0A9E7JI40</accession>
<dbReference type="SUPFAM" id="SSF49503">
    <property type="entry name" value="Cupredoxins"/>
    <property type="match status" value="1"/>
</dbReference>
<organism evidence="5 6">
    <name type="scientific">Musa troglodytarum</name>
    <name type="common">fe'i banana</name>
    <dbReference type="NCBI Taxonomy" id="320322"/>
    <lineage>
        <taxon>Eukaryota</taxon>
        <taxon>Viridiplantae</taxon>
        <taxon>Streptophyta</taxon>
        <taxon>Embryophyta</taxon>
        <taxon>Tracheophyta</taxon>
        <taxon>Spermatophyta</taxon>
        <taxon>Magnoliopsida</taxon>
        <taxon>Liliopsida</taxon>
        <taxon>Zingiberales</taxon>
        <taxon>Musaceae</taxon>
        <taxon>Musa</taxon>
    </lineage>
</organism>
<evidence type="ECO:0000256" key="1">
    <source>
        <dbReference type="ARBA" id="ARBA00010609"/>
    </source>
</evidence>
<evidence type="ECO:0000259" key="4">
    <source>
        <dbReference type="Pfam" id="PF07732"/>
    </source>
</evidence>
<dbReference type="InterPro" id="IPR011707">
    <property type="entry name" value="Cu-oxidase-like_N"/>
</dbReference>
<gene>
    <name evidence="5" type="ORF">MUK42_09365</name>
</gene>
<comment type="similarity">
    <text evidence="1">Belongs to the multicopper oxidase family.</text>
</comment>
<protein>
    <submittedName>
        <fullName evidence="5">Multicopper oxidase</fullName>
    </submittedName>
</protein>
<keyword evidence="6" id="KW-1185">Reference proteome</keyword>
<keyword evidence="2" id="KW-1133">Transmembrane helix</keyword>
<feature type="chain" id="PRO_5039294231" evidence="3">
    <location>
        <begin position="18"/>
        <end position="263"/>
    </location>
</feature>
<dbReference type="FunFam" id="2.60.40.420:FF:000023">
    <property type="entry name" value="Monocopper oxidase-like protein SKU5"/>
    <property type="match status" value="1"/>
</dbReference>
<evidence type="ECO:0000313" key="6">
    <source>
        <dbReference type="Proteomes" id="UP001055439"/>
    </source>
</evidence>
<dbReference type="InterPro" id="IPR045087">
    <property type="entry name" value="Cu-oxidase_fam"/>
</dbReference>
<dbReference type="AlphaFoldDB" id="A0A9E7JI40"/>
<dbReference type="Gene3D" id="2.60.40.420">
    <property type="entry name" value="Cupredoxins - blue copper proteins"/>
    <property type="match status" value="1"/>
</dbReference>
<feature type="domain" description="Plastocyanin-like" evidence="4">
    <location>
        <begin position="110"/>
        <end position="220"/>
    </location>
</feature>
<proteinExistence type="inferred from homology"/>
<dbReference type="PANTHER" id="PTHR11709:SF507">
    <property type="entry name" value="PLASTOCYANIN-LIKE DOMAIN-CONTAINING PROTEIN"/>
    <property type="match status" value="1"/>
</dbReference>
<keyword evidence="3" id="KW-0732">Signal</keyword>
<feature type="signal peptide" evidence="3">
    <location>
        <begin position="1"/>
        <end position="17"/>
    </location>
</feature>
<dbReference type="InterPro" id="IPR008972">
    <property type="entry name" value="Cupredoxin"/>
</dbReference>
<sequence length="263" mass="28804">MLFFWPLLLTAVGRVDEEKGSGCNAVTVTATFSCSFLFVSTFNLITATLSALSCANFCRSAAAGSSMKMERRRSFPAVALPLLAVWALVMVVPCFAGDPYAYFDWDVSFITAAPLGVKQQVIGINGQFPGPVVNVTTNWNVVVNVLNDLDEPLLITWNGIQHRKNSWQDGVQGTNCPIPSGWNWTYQFQVKDQIGSFFYFPSTGFQRAAGGYGGFIVNNRDVIAVPFDKPHGDITLFVGDWYNKDYKARSLNPVASSIKAASP</sequence>
<dbReference type="Pfam" id="PF07732">
    <property type="entry name" value="Cu-oxidase_3"/>
    <property type="match status" value="1"/>
</dbReference>